<evidence type="ECO:0000256" key="1">
    <source>
        <dbReference type="ARBA" id="ARBA00022618"/>
    </source>
</evidence>
<dbReference type="OrthoDB" id="2013528at2759"/>
<dbReference type="InterPro" id="IPR036915">
    <property type="entry name" value="Cyclin-like_sf"/>
</dbReference>
<comment type="similarity">
    <text evidence="3">Belongs to the cyclin family.</text>
</comment>
<keyword evidence="2" id="KW-0131">Cell cycle</keyword>
<dbReference type="STRING" id="3068.D8TYV8"/>
<dbReference type="Proteomes" id="UP000001058">
    <property type="component" value="Unassembled WGS sequence"/>
</dbReference>
<dbReference type="RefSeq" id="XP_002951649.1">
    <property type="nucleotide sequence ID" value="XM_002951603.1"/>
</dbReference>
<dbReference type="InterPro" id="IPR013763">
    <property type="entry name" value="Cyclin-like_dom"/>
</dbReference>
<dbReference type="InterPro" id="IPR039361">
    <property type="entry name" value="Cyclin"/>
</dbReference>
<dbReference type="EMBL" id="GL378345">
    <property type="protein sequence ID" value="EFJ47460.1"/>
    <property type="molecule type" value="Genomic_DNA"/>
</dbReference>
<protein>
    <recommendedName>
        <fullName evidence="5">Cyclin-like domain-containing protein</fullName>
    </recommendedName>
</protein>
<gene>
    <name evidence="6" type="ORF">VOLCADRAFT_92202</name>
</gene>
<evidence type="ECO:0000313" key="7">
    <source>
        <dbReference type="Proteomes" id="UP000001058"/>
    </source>
</evidence>
<dbReference type="GeneID" id="9615733"/>
<feature type="compositionally biased region" description="Low complexity" evidence="4">
    <location>
        <begin position="432"/>
        <end position="456"/>
    </location>
</feature>
<dbReference type="GO" id="GO:0051301">
    <property type="term" value="P:cell division"/>
    <property type="evidence" value="ECO:0007669"/>
    <property type="project" value="UniProtKB-KW"/>
</dbReference>
<dbReference type="SMART" id="SM00385">
    <property type="entry name" value="CYCLIN"/>
    <property type="match status" value="1"/>
</dbReference>
<accession>D8TYV8</accession>
<reference evidence="6 7" key="1">
    <citation type="journal article" date="2010" name="Science">
        <title>Genomic analysis of organismal complexity in the multicellular green alga Volvox carteri.</title>
        <authorList>
            <person name="Prochnik S.E."/>
            <person name="Umen J."/>
            <person name="Nedelcu A.M."/>
            <person name="Hallmann A."/>
            <person name="Miller S.M."/>
            <person name="Nishii I."/>
            <person name="Ferris P."/>
            <person name="Kuo A."/>
            <person name="Mitros T."/>
            <person name="Fritz-Laylin L.K."/>
            <person name="Hellsten U."/>
            <person name="Chapman J."/>
            <person name="Simakov O."/>
            <person name="Rensing S.A."/>
            <person name="Terry A."/>
            <person name="Pangilinan J."/>
            <person name="Kapitonov V."/>
            <person name="Jurka J."/>
            <person name="Salamov A."/>
            <person name="Shapiro H."/>
            <person name="Schmutz J."/>
            <person name="Grimwood J."/>
            <person name="Lindquist E."/>
            <person name="Lucas S."/>
            <person name="Grigoriev I.V."/>
            <person name="Schmitt R."/>
            <person name="Kirk D."/>
            <person name="Rokhsar D.S."/>
        </authorList>
    </citation>
    <scope>NUCLEOTIDE SEQUENCE [LARGE SCALE GENOMIC DNA]</scope>
    <source>
        <strain evidence="7">f. Nagariensis / Eve</strain>
    </source>
</reference>
<dbReference type="Pfam" id="PF00134">
    <property type="entry name" value="Cyclin_N"/>
    <property type="match status" value="1"/>
</dbReference>
<name>D8TYV8_VOLCA</name>
<evidence type="ECO:0000256" key="3">
    <source>
        <dbReference type="RuleBase" id="RU000383"/>
    </source>
</evidence>
<dbReference type="InterPro" id="IPR006671">
    <property type="entry name" value="Cyclin_N"/>
</dbReference>
<organism evidence="7">
    <name type="scientific">Volvox carteri f. nagariensis</name>
    <dbReference type="NCBI Taxonomy" id="3068"/>
    <lineage>
        <taxon>Eukaryota</taxon>
        <taxon>Viridiplantae</taxon>
        <taxon>Chlorophyta</taxon>
        <taxon>core chlorophytes</taxon>
        <taxon>Chlorophyceae</taxon>
        <taxon>CS clade</taxon>
        <taxon>Chlamydomonadales</taxon>
        <taxon>Volvocaceae</taxon>
        <taxon>Volvox</taxon>
    </lineage>
</organism>
<feature type="region of interest" description="Disordered" evidence="4">
    <location>
        <begin position="407"/>
        <end position="456"/>
    </location>
</feature>
<dbReference type="InParanoid" id="D8TYV8"/>
<evidence type="ECO:0000256" key="4">
    <source>
        <dbReference type="SAM" id="MobiDB-lite"/>
    </source>
</evidence>
<evidence type="ECO:0000259" key="5">
    <source>
        <dbReference type="SMART" id="SM00385"/>
    </source>
</evidence>
<dbReference type="KEGG" id="vcn:VOLCADRAFT_92202"/>
<keyword evidence="1" id="KW-0132">Cell division</keyword>
<evidence type="ECO:0000313" key="6">
    <source>
        <dbReference type="EMBL" id="EFJ47460.1"/>
    </source>
</evidence>
<sequence length="581" mass="63335">MSVGNTLLRNMVLKRPKNSTTFRWVVQVRSNSRETTTRATDRQVRDVAAKATKQHDMRVISVKQQVCDAKWPGKISRPHAILDFVAPNRRRTNAYMRAEIPGMPFFVSENKQLRLYLVQTRISHQISFNEIITEVILYRFLIAGQDYPINLRTSMLSVATPSPGSCASTSAFYFGASTSSSCLTCTEVDAFDADLRDVDAFCEETPELCGSCTNALRFEGLPSEKQVASSPELCRLIRIDLDKQRDAARTKMPAPLPLASDAPRGFGADAISTIRRLPAQHRALMVGWMRQVSSALRLQLSTLFTATSILDRFVAVSEALPPDGLLQLLALTSMSIAVKYNEVGQVAPTVWLGLAVDPMGQRLYTPRDLQRYEFTLLQAIDWRLNDPTVFTFLEHFLACQQHRGREGHPGAWQPLPQGHSQPQPQPEPQPQYPLEQPSGASEPYSSSAASAAATGSEPEAIVAGPAASGPIGRHAAMLAELTLVYDNFLSYDNSTVALACVLTAERLALGAGSSDSGQQQLPLPLPMPPLLSQAAAAVVAVSSLKLEWLAPGLGPCVEAVEKFCVALQPAETAGLRPPQTT</sequence>
<evidence type="ECO:0000256" key="2">
    <source>
        <dbReference type="ARBA" id="ARBA00023306"/>
    </source>
</evidence>
<dbReference type="eggNOG" id="KOG0653">
    <property type="taxonomic scope" value="Eukaryota"/>
</dbReference>
<keyword evidence="3" id="KW-0195">Cyclin</keyword>
<dbReference type="AlphaFoldDB" id="D8TYV8"/>
<feature type="compositionally biased region" description="Low complexity" evidence="4">
    <location>
        <begin position="413"/>
        <end position="422"/>
    </location>
</feature>
<feature type="domain" description="Cyclin-like" evidence="5">
    <location>
        <begin position="287"/>
        <end position="378"/>
    </location>
</feature>
<dbReference type="Gene3D" id="1.10.472.10">
    <property type="entry name" value="Cyclin-like"/>
    <property type="match status" value="1"/>
</dbReference>
<proteinExistence type="inferred from homology"/>
<keyword evidence="7" id="KW-1185">Reference proteome</keyword>
<dbReference type="PANTHER" id="PTHR10177">
    <property type="entry name" value="CYCLINS"/>
    <property type="match status" value="1"/>
</dbReference>
<dbReference type="SUPFAM" id="SSF47954">
    <property type="entry name" value="Cyclin-like"/>
    <property type="match status" value="1"/>
</dbReference>